<organism evidence="1 2">
    <name type="scientific">Psilocybe cf. subviscida</name>
    <dbReference type="NCBI Taxonomy" id="2480587"/>
    <lineage>
        <taxon>Eukaryota</taxon>
        <taxon>Fungi</taxon>
        <taxon>Dikarya</taxon>
        <taxon>Basidiomycota</taxon>
        <taxon>Agaricomycotina</taxon>
        <taxon>Agaricomycetes</taxon>
        <taxon>Agaricomycetidae</taxon>
        <taxon>Agaricales</taxon>
        <taxon>Agaricineae</taxon>
        <taxon>Strophariaceae</taxon>
        <taxon>Psilocybe</taxon>
    </lineage>
</organism>
<protein>
    <submittedName>
        <fullName evidence="1">Uncharacterized protein</fullName>
    </submittedName>
</protein>
<comment type="caution">
    <text evidence="1">The sequence shown here is derived from an EMBL/GenBank/DDBJ whole genome shotgun (WGS) entry which is preliminary data.</text>
</comment>
<evidence type="ECO:0000313" key="2">
    <source>
        <dbReference type="Proteomes" id="UP000567179"/>
    </source>
</evidence>
<dbReference type="Proteomes" id="UP000567179">
    <property type="component" value="Unassembled WGS sequence"/>
</dbReference>
<evidence type="ECO:0000313" key="1">
    <source>
        <dbReference type="EMBL" id="KAF5330641.1"/>
    </source>
</evidence>
<name>A0A8H5FBC2_9AGAR</name>
<accession>A0A8H5FBC2</accession>
<gene>
    <name evidence="1" type="ORF">D9619_006021</name>
</gene>
<dbReference type="EMBL" id="JAACJJ010000001">
    <property type="protein sequence ID" value="KAF5330641.1"/>
    <property type="molecule type" value="Genomic_DNA"/>
</dbReference>
<dbReference type="AlphaFoldDB" id="A0A8H5FBC2"/>
<proteinExistence type="predicted"/>
<reference evidence="1 2" key="1">
    <citation type="journal article" date="2020" name="ISME J.">
        <title>Uncovering the hidden diversity of litter-decomposition mechanisms in mushroom-forming fungi.</title>
        <authorList>
            <person name="Floudas D."/>
            <person name="Bentzer J."/>
            <person name="Ahren D."/>
            <person name="Johansson T."/>
            <person name="Persson P."/>
            <person name="Tunlid A."/>
        </authorList>
    </citation>
    <scope>NUCLEOTIDE SEQUENCE [LARGE SCALE GENOMIC DNA]</scope>
    <source>
        <strain evidence="1 2">CBS 101986</strain>
    </source>
</reference>
<sequence>MENGYRRCAIFCTADIPPSTIERFLEAVVKHEGESKHCFSRKRMNTAKELALITTEDLSTIHRGLSSPVGPFNVSPFIGMSVGKVTSGFIANIQEPRCMDT</sequence>
<keyword evidence="2" id="KW-1185">Reference proteome</keyword>